<protein>
    <submittedName>
        <fullName evidence="1">Sugar ABC transporter permease</fullName>
    </submittedName>
</protein>
<gene>
    <name evidence="1" type="ORF">CWN50_36065</name>
</gene>
<evidence type="ECO:0000313" key="2">
    <source>
        <dbReference type="Proteomes" id="UP000234505"/>
    </source>
</evidence>
<evidence type="ECO:0000313" key="1">
    <source>
        <dbReference type="EMBL" id="PLL15601.1"/>
    </source>
</evidence>
<organism evidence="1 2">
    <name type="scientific">Klebsiella michiganensis</name>
    <dbReference type="NCBI Taxonomy" id="1134687"/>
    <lineage>
        <taxon>Bacteria</taxon>
        <taxon>Pseudomonadati</taxon>
        <taxon>Pseudomonadota</taxon>
        <taxon>Gammaproteobacteria</taxon>
        <taxon>Enterobacterales</taxon>
        <taxon>Enterobacteriaceae</taxon>
        <taxon>Klebsiella/Raoultella group</taxon>
        <taxon>Klebsiella</taxon>
    </lineage>
</organism>
<sequence length="38" mass="4289">MMPQSVPKTGQPKRRFNWPKGMPQIIALLLVLVVDSLV</sequence>
<dbReference type="EMBL" id="PIDS01002278">
    <property type="protein sequence ID" value="PLL15601.1"/>
    <property type="molecule type" value="Genomic_DNA"/>
</dbReference>
<name>A0A2J4P9W3_9ENTR</name>
<reference evidence="1 2" key="1">
    <citation type="submission" date="2017-11" db="EMBL/GenBank/DDBJ databases">
        <authorList>
            <person name="Han C.G."/>
        </authorList>
    </citation>
    <scope>NUCLEOTIDE SEQUENCE [LARGE SCALE GENOMIC DNA]</scope>
    <source>
        <strain evidence="1 2">A11</strain>
    </source>
</reference>
<reference evidence="1 2" key="2">
    <citation type="submission" date="2018-01" db="EMBL/GenBank/DDBJ databases">
        <title>Genomic study of Klebsiella pneumoniae.</title>
        <authorList>
            <person name="Yang Y."/>
            <person name="Bicalho R."/>
        </authorList>
    </citation>
    <scope>NUCLEOTIDE SEQUENCE [LARGE SCALE GENOMIC DNA]</scope>
    <source>
        <strain evidence="1 2">A11</strain>
    </source>
</reference>
<proteinExistence type="predicted"/>
<accession>A0A2J4P9W3</accession>
<comment type="caution">
    <text evidence="1">The sequence shown here is derived from an EMBL/GenBank/DDBJ whole genome shotgun (WGS) entry which is preliminary data.</text>
</comment>
<dbReference type="Proteomes" id="UP000234505">
    <property type="component" value="Unassembled WGS sequence"/>
</dbReference>
<feature type="non-terminal residue" evidence="1">
    <location>
        <position position="38"/>
    </location>
</feature>
<dbReference type="AlphaFoldDB" id="A0A2J4P9W3"/>